<dbReference type="AlphaFoldDB" id="A0A915L257"/>
<dbReference type="CDD" id="cd06224">
    <property type="entry name" value="REM"/>
    <property type="match status" value="1"/>
</dbReference>
<dbReference type="PANTHER" id="PTHR23113">
    <property type="entry name" value="GUANINE NUCLEOTIDE EXCHANGE FACTOR"/>
    <property type="match status" value="1"/>
</dbReference>
<organism evidence="6 7">
    <name type="scientific">Romanomermis culicivorax</name>
    <name type="common">Nematode worm</name>
    <dbReference type="NCBI Taxonomy" id="13658"/>
    <lineage>
        <taxon>Eukaryota</taxon>
        <taxon>Metazoa</taxon>
        <taxon>Ecdysozoa</taxon>
        <taxon>Nematoda</taxon>
        <taxon>Enoplea</taxon>
        <taxon>Dorylaimia</taxon>
        <taxon>Mermithida</taxon>
        <taxon>Mermithoidea</taxon>
        <taxon>Mermithidae</taxon>
        <taxon>Romanomermis</taxon>
    </lineage>
</organism>
<feature type="coiled-coil region" evidence="3">
    <location>
        <begin position="175"/>
        <end position="202"/>
    </location>
</feature>
<dbReference type="InterPro" id="IPR001895">
    <property type="entry name" value="RASGEF_cat_dom"/>
</dbReference>
<evidence type="ECO:0000313" key="7">
    <source>
        <dbReference type="WBParaSite" id="nRc.2.0.1.t44806-RA"/>
    </source>
</evidence>
<dbReference type="PROSITE" id="PS50009">
    <property type="entry name" value="RASGEF_CAT"/>
    <property type="match status" value="1"/>
</dbReference>
<dbReference type="InterPro" id="IPR000651">
    <property type="entry name" value="Ras-like_Gua-exchang_fac_N"/>
</dbReference>
<dbReference type="SMART" id="SM00147">
    <property type="entry name" value="RasGEF"/>
    <property type="match status" value="1"/>
</dbReference>
<reference evidence="7" key="1">
    <citation type="submission" date="2022-11" db="UniProtKB">
        <authorList>
            <consortium name="WormBaseParasite"/>
        </authorList>
    </citation>
    <scope>IDENTIFICATION</scope>
</reference>
<dbReference type="GO" id="GO:0005085">
    <property type="term" value="F:guanyl-nucleotide exchange factor activity"/>
    <property type="evidence" value="ECO:0007669"/>
    <property type="project" value="UniProtKB-KW"/>
</dbReference>
<accession>A0A915L257</accession>
<dbReference type="SMART" id="SM00229">
    <property type="entry name" value="RasGEFN"/>
    <property type="match status" value="1"/>
</dbReference>
<dbReference type="InterPro" id="IPR008937">
    <property type="entry name" value="Ras-like_GEF"/>
</dbReference>
<evidence type="ECO:0000259" key="5">
    <source>
        <dbReference type="PROSITE" id="PS50212"/>
    </source>
</evidence>
<name>A0A915L257_ROMCU</name>
<dbReference type="PANTHER" id="PTHR23113:SF356">
    <property type="entry name" value="FI05912P-RELATED"/>
    <property type="match status" value="1"/>
</dbReference>
<dbReference type="PROSITE" id="PS50212">
    <property type="entry name" value="RASGEF_NTER"/>
    <property type="match status" value="1"/>
</dbReference>
<evidence type="ECO:0000256" key="1">
    <source>
        <dbReference type="ARBA" id="ARBA00022658"/>
    </source>
</evidence>
<evidence type="ECO:0000256" key="3">
    <source>
        <dbReference type="SAM" id="Coils"/>
    </source>
</evidence>
<keyword evidence="6" id="KW-1185">Reference proteome</keyword>
<feature type="domain" description="N-terminal Ras-GEF" evidence="5">
    <location>
        <begin position="53"/>
        <end position="183"/>
    </location>
</feature>
<dbReference type="InterPro" id="IPR036964">
    <property type="entry name" value="RASGEF_cat_dom_sf"/>
</dbReference>
<dbReference type="WBParaSite" id="nRc.2.0.1.t44806-RA">
    <property type="protein sequence ID" value="nRc.2.0.1.t44806-RA"/>
    <property type="gene ID" value="nRc.2.0.1.g44806"/>
</dbReference>
<keyword evidence="1 2" id="KW-0344">Guanine-nucleotide releasing factor</keyword>
<dbReference type="Gene3D" id="1.20.870.10">
    <property type="entry name" value="Son of sevenless (SoS) protein Chain: S domain 1"/>
    <property type="match status" value="1"/>
</dbReference>
<keyword evidence="3" id="KW-0175">Coiled coil</keyword>
<protein>
    <submittedName>
        <fullName evidence="7">Uncharacterized protein</fullName>
    </submittedName>
</protein>
<dbReference type="GO" id="GO:0007265">
    <property type="term" value="P:Ras protein signal transduction"/>
    <property type="evidence" value="ECO:0007669"/>
    <property type="project" value="TreeGrafter"/>
</dbReference>
<dbReference type="GO" id="GO:0005886">
    <property type="term" value="C:plasma membrane"/>
    <property type="evidence" value="ECO:0007669"/>
    <property type="project" value="TreeGrafter"/>
</dbReference>
<proteinExistence type="predicted"/>
<dbReference type="Proteomes" id="UP000887565">
    <property type="component" value="Unplaced"/>
</dbReference>
<evidence type="ECO:0000256" key="2">
    <source>
        <dbReference type="PROSITE-ProRule" id="PRU00168"/>
    </source>
</evidence>
<dbReference type="SUPFAM" id="SSF48366">
    <property type="entry name" value="Ras GEF"/>
    <property type="match status" value="1"/>
</dbReference>
<dbReference type="InterPro" id="IPR023578">
    <property type="entry name" value="Ras_GEF_dom_sf"/>
</dbReference>
<dbReference type="Pfam" id="PF00617">
    <property type="entry name" value="RasGEF"/>
    <property type="match status" value="2"/>
</dbReference>
<feature type="domain" description="Ras-GEF" evidence="4">
    <location>
        <begin position="221"/>
        <end position="461"/>
    </location>
</feature>
<evidence type="ECO:0000259" key="4">
    <source>
        <dbReference type="PROSITE" id="PS50009"/>
    </source>
</evidence>
<dbReference type="Pfam" id="PF00618">
    <property type="entry name" value="RasGEF_N"/>
    <property type="match status" value="1"/>
</dbReference>
<evidence type="ECO:0000313" key="6">
    <source>
        <dbReference type="Proteomes" id="UP000887565"/>
    </source>
</evidence>
<sequence>MDQSSDACSSSLSSTTSMNEDNESSIKLIFLLIKPSTTMSAQFFALESVCYNGDGSIASGTLKSLIEKLFPAKDRVPSADYVFAFLLNVRLFCDLPDILHEFIKFFIFERNAKTENFRKENRLECSFNILKFLSQWCDDFPTDFYSDHMKKRLKELLDLCCTIDRDLLSYRSNLINNLQEKLDKLDRELIELETMIDATISRTEIDHVPRASYDLLDNGASPRHLAEQLTIIEQEHMNAVSPEEFVYIFDLTGDYQAKIESKNSHAGRVRMAKNIQNYVSWCNRLNNFVAFEICKVKNGTKVHDLKKRTKSAMNMNAVKRLYKAWSRVDTSKLKVLEKSMDPKKNFVNYRSTLQAAVWRSSQSKSPSSDTKNPQVIIPAFCVLCRDLYVTQNYCKQMMSNGHLNFQAFTEFAQIVKLFSKWKNLRQNFVKDDKLYKFVMTTSIVDERRQNSHIQTINIHRHCEDVINDPLKLRTQLNLSSWQSLRLNFKVNAPWKIIWPVYMALYKTWTRTGEGQEILDRSFRIAQLGIRSFANSINWESFTCESFNWEFAH</sequence>
<dbReference type="Gene3D" id="1.10.840.10">
    <property type="entry name" value="Ras guanine-nucleotide exchange factors catalytic domain"/>
    <property type="match status" value="2"/>
</dbReference>